<evidence type="ECO:0000256" key="1">
    <source>
        <dbReference type="SAM" id="Coils"/>
    </source>
</evidence>
<dbReference type="RefSeq" id="WP_097280688.1">
    <property type="nucleotide sequence ID" value="NZ_OCNJ01000009.1"/>
</dbReference>
<dbReference type="Proteomes" id="UP000219621">
    <property type="component" value="Unassembled WGS sequence"/>
</dbReference>
<keyword evidence="3" id="KW-1185">Reference proteome</keyword>
<feature type="coiled-coil region" evidence="1">
    <location>
        <begin position="650"/>
        <end position="702"/>
    </location>
</feature>
<name>A0A286GW86_9PROT</name>
<dbReference type="OrthoDB" id="9145695at2"/>
<evidence type="ECO:0000313" key="3">
    <source>
        <dbReference type="Proteomes" id="UP000219621"/>
    </source>
</evidence>
<accession>A0A286GW86</accession>
<feature type="coiled-coil region" evidence="1">
    <location>
        <begin position="927"/>
        <end position="989"/>
    </location>
</feature>
<dbReference type="EMBL" id="OCNJ01000009">
    <property type="protein sequence ID" value="SOD99446.1"/>
    <property type="molecule type" value="Genomic_DNA"/>
</dbReference>
<organism evidence="2 3">
    <name type="scientific">Caenispirillum bisanense</name>
    <dbReference type="NCBI Taxonomy" id="414052"/>
    <lineage>
        <taxon>Bacteria</taxon>
        <taxon>Pseudomonadati</taxon>
        <taxon>Pseudomonadota</taxon>
        <taxon>Alphaproteobacteria</taxon>
        <taxon>Rhodospirillales</taxon>
        <taxon>Novispirillaceae</taxon>
        <taxon>Caenispirillum</taxon>
    </lineage>
</organism>
<keyword evidence="1" id="KW-0175">Coiled coil</keyword>
<feature type="coiled-coil region" evidence="1">
    <location>
        <begin position="524"/>
        <end position="594"/>
    </location>
</feature>
<protein>
    <submittedName>
        <fullName evidence="2">Uncharacterized protein</fullName>
    </submittedName>
</protein>
<sequence length="1669" mass="183531">MALINRWQLSNFLNSGDQRKWSPDFIGETIDVGGGSAALVMDNGTGKTSMADALLFTLSMNPVLRKRTLGRVAPERFGYFTHVRVEFVVPDEDGQLTLLDLGAADPGGEYHVFGMFGVRGADGSLDYNLYYYPGRLEDVPVHVEEPGDEGLPIKSLLPNIEFRNNLEQTPGYRVFSPKSDMELVLRNFMSLEQRDQLVAYQCRGGGDKSAAFYDVRPRPGETYDRAFFRQVIAPIILSNPAGINEDGERTTLSLEEEIISQSDKVIEAKMKTEEHGRQVARLEQVFGAISEFKVHADKALQAEDARATLIADKGGTIHVAHMLIEDGLLPGAPLPVSRKGRFGADWELLSMAGAEPGLGYVVDRDKLSQYLRTPGAFKGLTTLRDSQVIPFSTANIARGISGHDSRAWLRLQDVHDALDALADVTRREARSKLDALTDVVLAHARHPVRNAEREAREAVDDLNAEIHRESRLREQEAERLEVLTAQVEDVEANATAYREVMASPHLTAEERNGLTTEQAVKDFADSVQNEVAQATAQEEKLKERKAQFEERHKRYQPVARRFGEEPLTDALQRLRQEEEDADTALQACKAEEGRCDRRLDRVGKRLDRVEADGKDARVELETLGTGATALEQVRETHGADTDPGDLLQSLEDARARADAALSDNRALRNELEQKKSAAANNLAQQEQAARTLAEELARLDSLAADAEAFAIRVPTEAPEGYQDRLEGQHKAARQKGITAAAQLEDLEPLVTALDAFTAAHPGTKPQTWLQDIVRRREVIAIRIKDLEKDRDIKARQLQKLRDTKLAPSSVDLEVERLIGVDSYQPLHKVLDAADTAPARKEALLSALSAILHAPVFDDAEAAAQAARHIADADIPVPVLLRAEVERIALADGMPVSRAGLLHSLLLSGIRTPTVDLLIDPAAVARRIADFEAAIERLSEQIEELEDARAVIADDAYAVVQARQAARAVAEDAVAKADRAKTEMVEAERRVAVLDGLLTPDLIGLSRRAAAYAAAGGTTHHEQCRARHAAALDAAATFKAQQEWAAERLDEAQAAEETLGEARDRARDAITTWRERCTQAADFLAEGGLPALESAQRRVHGFERRLDLGKAITSGIHRARDAARTATNRANDHLRQASAARSEWQEPLQAAIKFEGDGGPAFLRAYPADKARAEARTTAARHRAALPFEKAAGFIAAGGGDERARIIKERGELQASVTRRRDRLRALEADRLIAEDRHATARQRLEKYDFGIRQLLDIHPEIRKVYSDPVLRVDVESAPVGGVAAEIMSLAQPVGKDGPSDVTPEAIASAMHDIVERARAADLPALSARLLAAQDKREAAYRDYAHHLRGRLAGLRERLPTGFEGILQRIAEAENEPRAIDRLFKEQDVALTRQKSLLSAAQSAEARNRDTLQQTLQNQSSIAAQSIATLRRVLQKGDGATFLLVDDEVASDEAIASMVKDIIERVEVRKQRHEEDAAKGRAQGDVFSDSFRTSIRDDLHDNLFPSARIHVRHPLMRGGTEFPLIKEGISGGQSTALNLLWAIKLAAFAVERETSHLTGAHRRKAAAAAQSIIIVDGLFSDLSEPGLIAESLDAMKEIKGNFQLIGLIHSPYYRNDWEFFPTCLNGRHIDSDEEGGNRKTSLVMIEGVPKPNNGRVRTTSLRAVNTLAAS</sequence>
<gene>
    <name evidence="2" type="ORF">SAMN05421508_10916</name>
</gene>
<evidence type="ECO:0000313" key="2">
    <source>
        <dbReference type="EMBL" id="SOD99446.1"/>
    </source>
</evidence>
<reference evidence="2 3" key="1">
    <citation type="submission" date="2017-09" db="EMBL/GenBank/DDBJ databases">
        <authorList>
            <person name="Ehlers B."/>
            <person name="Leendertz F.H."/>
        </authorList>
    </citation>
    <scope>NUCLEOTIDE SEQUENCE [LARGE SCALE GENOMIC DNA]</scope>
    <source>
        <strain evidence="2 3">USBA 140</strain>
    </source>
</reference>
<feature type="coiled-coil region" evidence="1">
    <location>
        <begin position="448"/>
        <end position="500"/>
    </location>
</feature>
<proteinExistence type="predicted"/>